<name>A0ABR9DKI5_9GAMM</name>
<evidence type="ECO:0000256" key="3">
    <source>
        <dbReference type="ARBA" id="ARBA00022475"/>
    </source>
</evidence>
<protein>
    <submittedName>
        <fullName evidence="9">DedA family protein</fullName>
    </submittedName>
</protein>
<organism evidence="9 10">
    <name type="scientific">Methylomonas fluvii</name>
    <dbReference type="NCBI Taxonomy" id="1854564"/>
    <lineage>
        <taxon>Bacteria</taxon>
        <taxon>Pseudomonadati</taxon>
        <taxon>Pseudomonadota</taxon>
        <taxon>Gammaproteobacteria</taxon>
        <taxon>Methylococcales</taxon>
        <taxon>Methylococcaceae</taxon>
        <taxon>Methylomonas</taxon>
    </lineage>
</organism>
<comment type="subcellular location">
    <subcellularLocation>
        <location evidence="1 7">Cell membrane</location>
        <topology evidence="1 7">Multi-pass membrane protein</topology>
    </subcellularLocation>
</comment>
<dbReference type="RefSeq" id="WP_192396193.1">
    <property type="nucleotide sequence ID" value="NZ_CAJHIU010000003.1"/>
</dbReference>
<dbReference type="InterPro" id="IPR058127">
    <property type="entry name" value="DedA"/>
</dbReference>
<keyword evidence="6 7" id="KW-0472">Membrane</keyword>
<evidence type="ECO:0000256" key="2">
    <source>
        <dbReference type="ARBA" id="ARBA00010792"/>
    </source>
</evidence>
<comment type="caution">
    <text evidence="9">The sequence shown here is derived from an EMBL/GenBank/DDBJ whole genome shotgun (WGS) entry which is preliminary data.</text>
</comment>
<evidence type="ECO:0000313" key="10">
    <source>
        <dbReference type="Proteomes" id="UP000641152"/>
    </source>
</evidence>
<proteinExistence type="inferred from homology"/>
<evidence type="ECO:0000256" key="6">
    <source>
        <dbReference type="ARBA" id="ARBA00023136"/>
    </source>
</evidence>
<accession>A0ABR9DKI5</accession>
<keyword evidence="10" id="KW-1185">Reference proteome</keyword>
<evidence type="ECO:0000313" key="9">
    <source>
        <dbReference type="EMBL" id="MBD9363530.1"/>
    </source>
</evidence>
<evidence type="ECO:0000256" key="5">
    <source>
        <dbReference type="ARBA" id="ARBA00022989"/>
    </source>
</evidence>
<reference evidence="9 10" key="1">
    <citation type="submission" date="2020-09" db="EMBL/GenBank/DDBJ databases">
        <title>Methylomonas albis sp. nov. and Methylomonas fluvii sp. nov.: Two cold-adapted methanotrophs from the River Elbe and an amended description of Methylovulum psychrotolerans strain Eb1.</title>
        <authorList>
            <person name="Bussmann I.K."/>
            <person name="Klings K.-W."/>
            <person name="Warnstedt J."/>
            <person name="Hoppert M."/>
            <person name="Saborowski A."/>
            <person name="Horn F."/>
            <person name="Liebner S."/>
        </authorList>
    </citation>
    <scope>NUCLEOTIDE SEQUENCE [LARGE SCALE GENOMIC DNA]</scope>
    <source>
        <strain evidence="9 10">EbB</strain>
    </source>
</reference>
<evidence type="ECO:0000256" key="1">
    <source>
        <dbReference type="ARBA" id="ARBA00004651"/>
    </source>
</evidence>
<feature type="transmembrane region" description="Helical" evidence="7">
    <location>
        <begin position="28"/>
        <end position="49"/>
    </location>
</feature>
<keyword evidence="4 7" id="KW-0812">Transmembrane</keyword>
<keyword evidence="3 7" id="KW-1003">Cell membrane</keyword>
<dbReference type="Proteomes" id="UP000641152">
    <property type="component" value="Unassembled WGS sequence"/>
</dbReference>
<dbReference type="EMBL" id="JACXST010000003">
    <property type="protein sequence ID" value="MBD9363530.1"/>
    <property type="molecule type" value="Genomic_DNA"/>
</dbReference>
<keyword evidence="5 7" id="KW-1133">Transmembrane helix</keyword>
<feature type="transmembrane region" description="Helical" evidence="7">
    <location>
        <begin position="69"/>
        <end position="90"/>
    </location>
</feature>
<gene>
    <name evidence="9" type="ORF">EBB_24195</name>
</gene>
<feature type="transmembrane region" description="Helical" evidence="7">
    <location>
        <begin position="151"/>
        <end position="173"/>
    </location>
</feature>
<dbReference type="NCBIfam" id="NF008102">
    <property type="entry name" value="PRK10847.1"/>
    <property type="match status" value="1"/>
</dbReference>
<evidence type="ECO:0000256" key="4">
    <source>
        <dbReference type="ARBA" id="ARBA00022692"/>
    </source>
</evidence>
<dbReference type="InterPro" id="IPR032816">
    <property type="entry name" value="VTT_dom"/>
</dbReference>
<dbReference type="PANTHER" id="PTHR30353:SF0">
    <property type="entry name" value="TRANSMEMBRANE PROTEIN"/>
    <property type="match status" value="1"/>
</dbReference>
<comment type="similarity">
    <text evidence="2 7">Belongs to the DedA family.</text>
</comment>
<sequence length="211" mass="23446">MDWLHYLTDILLHIDKHLANIISDYGTLTYAILFLVIFVETGFVVMPFLPGDSLLFAAGAFVAMDAFNLPILLGVLGAAAVLGDTVNYWIGRSIGLRAYSLSWVNREHLDRAQAFYDTYGGKTIVLARFVPIVRTFAPFVAGIGKMPYSTFILYNIIGGVAWVLICVFAGYFFGNIPLVKKNFELVVLGIVLISILPIVLEVWKARKQAKH</sequence>
<feature type="domain" description="VTT" evidence="8">
    <location>
        <begin position="49"/>
        <end position="171"/>
    </location>
</feature>
<evidence type="ECO:0000256" key="7">
    <source>
        <dbReference type="RuleBase" id="RU367016"/>
    </source>
</evidence>
<dbReference type="Pfam" id="PF09335">
    <property type="entry name" value="VTT_dom"/>
    <property type="match status" value="1"/>
</dbReference>
<evidence type="ECO:0000259" key="8">
    <source>
        <dbReference type="Pfam" id="PF09335"/>
    </source>
</evidence>
<feature type="transmembrane region" description="Helical" evidence="7">
    <location>
        <begin position="185"/>
        <end position="203"/>
    </location>
</feature>
<dbReference type="PANTHER" id="PTHR30353">
    <property type="entry name" value="INNER MEMBRANE PROTEIN DEDA-RELATED"/>
    <property type="match status" value="1"/>
</dbReference>
<dbReference type="InterPro" id="IPR032818">
    <property type="entry name" value="DedA-like"/>
</dbReference>